<keyword evidence="1" id="KW-0732">Signal</keyword>
<organism evidence="2 3">
    <name type="scientific">Paraburkholderia saeva</name>
    <dbReference type="NCBI Taxonomy" id="2777537"/>
    <lineage>
        <taxon>Bacteria</taxon>
        <taxon>Pseudomonadati</taxon>
        <taxon>Pseudomonadota</taxon>
        <taxon>Betaproteobacteria</taxon>
        <taxon>Burkholderiales</taxon>
        <taxon>Burkholderiaceae</taxon>
        <taxon>Paraburkholderia</taxon>
    </lineage>
</organism>
<gene>
    <name evidence="2" type="ORF">LMG31841_01923</name>
</gene>
<evidence type="ECO:0000313" key="3">
    <source>
        <dbReference type="Proteomes" id="UP000789704"/>
    </source>
</evidence>
<sequence length="91" mass="9187">MYAWSAHCPASRRKRLLAAIATLAAASLCACLSACGDDDRPATRPQPAAPSITATDTPAAPALIVQTPSQTSHAASDGLVALAPPVIHTAD</sequence>
<dbReference type="Proteomes" id="UP000789704">
    <property type="component" value="Unassembled WGS sequence"/>
</dbReference>
<accession>A0A9N8RUG7</accession>
<feature type="chain" id="PRO_5040467523" evidence="1">
    <location>
        <begin position="37"/>
        <end position="91"/>
    </location>
</feature>
<evidence type="ECO:0000256" key="1">
    <source>
        <dbReference type="SAM" id="SignalP"/>
    </source>
</evidence>
<reference evidence="2" key="1">
    <citation type="submission" date="2021-04" db="EMBL/GenBank/DDBJ databases">
        <authorList>
            <person name="Vanwijnsberghe S."/>
        </authorList>
    </citation>
    <scope>NUCLEOTIDE SEQUENCE</scope>
    <source>
        <strain evidence="2">LMG 31841</strain>
    </source>
</reference>
<evidence type="ECO:0000313" key="2">
    <source>
        <dbReference type="EMBL" id="CAG4894482.1"/>
    </source>
</evidence>
<dbReference type="EMBL" id="CAJQZC010000003">
    <property type="protein sequence ID" value="CAG4894482.1"/>
    <property type="molecule type" value="Genomic_DNA"/>
</dbReference>
<name>A0A9N8RUG7_9BURK</name>
<feature type="signal peptide" evidence="1">
    <location>
        <begin position="1"/>
        <end position="36"/>
    </location>
</feature>
<protein>
    <submittedName>
        <fullName evidence="2">Uncharacterized protein</fullName>
    </submittedName>
</protein>
<dbReference type="RefSeq" id="WP_228875922.1">
    <property type="nucleotide sequence ID" value="NZ_CAJQZC010000003.1"/>
</dbReference>
<comment type="caution">
    <text evidence="2">The sequence shown here is derived from an EMBL/GenBank/DDBJ whole genome shotgun (WGS) entry which is preliminary data.</text>
</comment>
<proteinExistence type="predicted"/>
<keyword evidence="3" id="KW-1185">Reference proteome</keyword>
<dbReference type="AlphaFoldDB" id="A0A9N8RUG7"/>